<comment type="caution">
    <text evidence="2">The sequence shown here is derived from an EMBL/GenBank/DDBJ whole genome shotgun (WGS) entry which is preliminary data.</text>
</comment>
<dbReference type="AlphaFoldDB" id="A0A9X0WGM5"/>
<evidence type="ECO:0000256" key="1">
    <source>
        <dbReference type="SAM" id="MobiDB-lite"/>
    </source>
</evidence>
<protein>
    <submittedName>
        <fullName evidence="2">Uncharacterized protein</fullName>
    </submittedName>
</protein>
<organism evidence="2 3">
    <name type="scientific">Thiocapsa imhoffii</name>
    <dbReference type="NCBI Taxonomy" id="382777"/>
    <lineage>
        <taxon>Bacteria</taxon>
        <taxon>Pseudomonadati</taxon>
        <taxon>Pseudomonadota</taxon>
        <taxon>Gammaproteobacteria</taxon>
        <taxon>Chromatiales</taxon>
        <taxon>Chromatiaceae</taxon>
        <taxon>Thiocapsa</taxon>
    </lineage>
</organism>
<evidence type="ECO:0000313" key="3">
    <source>
        <dbReference type="Proteomes" id="UP001138802"/>
    </source>
</evidence>
<keyword evidence="3" id="KW-1185">Reference proteome</keyword>
<dbReference type="Proteomes" id="UP001138802">
    <property type="component" value="Unassembled WGS sequence"/>
</dbReference>
<dbReference type="EMBL" id="NRSD01000005">
    <property type="protein sequence ID" value="MBK1644307.1"/>
    <property type="molecule type" value="Genomic_DNA"/>
</dbReference>
<reference evidence="2 3" key="1">
    <citation type="journal article" date="2020" name="Microorganisms">
        <title>Osmotic Adaptation and Compatible Solute Biosynthesis of Phototrophic Bacteria as Revealed from Genome Analyses.</title>
        <authorList>
            <person name="Imhoff J.F."/>
            <person name="Rahn T."/>
            <person name="Kunzel S."/>
            <person name="Keller A."/>
            <person name="Neulinger S.C."/>
        </authorList>
    </citation>
    <scope>NUCLEOTIDE SEQUENCE [LARGE SCALE GENOMIC DNA]</scope>
    <source>
        <strain evidence="2 3">DSM 21303</strain>
    </source>
</reference>
<sequence>MMVSTAADRVRGLAWRHPVVGPSVVWLPGLRDRLTHRGSLALESLRCLSLDQPDATPERRERGHCRSGRARAAGDSGAGILAEARSAGWRGAAVGLR</sequence>
<name>A0A9X0WGM5_9GAMM</name>
<evidence type="ECO:0000313" key="2">
    <source>
        <dbReference type="EMBL" id="MBK1644307.1"/>
    </source>
</evidence>
<gene>
    <name evidence="2" type="ORF">CKO25_06485</name>
</gene>
<proteinExistence type="predicted"/>
<feature type="region of interest" description="Disordered" evidence="1">
    <location>
        <begin position="53"/>
        <end position="72"/>
    </location>
</feature>
<accession>A0A9X0WGM5</accession>